<reference evidence="2" key="1">
    <citation type="submission" date="2018-05" db="EMBL/GenBank/DDBJ databases">
        <title>Complete Genome Sequence of Methylobacterium sp. 17SD2-17.</title>
        <authorList>
            <person name="Srinivasan S."/>
        </authorList>
    </citation>
    <scope>NUCLEOTIDE SEQUENCE [LARGE SCALE GENOMIC DNA]</scope>
    <source>
        <strain evidence="2">17SD2-17</strain>
    </source>
</reference>
<keyword evidence="2" id="KW-1185">Reference proteome</keyword>
<dbReference type="Proteomes" id="UP000245926">
    <property type="component" value="Chromosome"/>
</dbReference>
<evidence type="ECO:0000313" key="2">
    <source>
        <dbReference type="Proteomes" id="UP000245926"/>
    </source>
</evidence>
<dbReference type="OrthoDB" id="7510885at2"/>
<organism evidence="1 2">
    <name type="scientific">Methylobacterium durans</name>
    <dbReference type="NCBI Taxonomy" id="2202825"/>
    <lineage>
        <taxon>Bacteria</taxon>
        <taxon>Pseudomonadati</taxon>
        <taxon>Pseudomonadota</taxon>
        <taxon>Alphaproteobacteria</taxon>
        <taxon>Hyphomicrobiales</taxon>
        <taxon>Methylobacteriaceae</taxon>
        <taxon>Methylobacterium</taxon>
    </lineage>
</organism>
<proteinExistence type="predicted"/>
<evidence type="ECO:0008006" key="3">
    <source>
        <dbReference type="Google" id="ProtNLM"/>
    </source>
</evidence>
<gene>
    <name evidence="1" type="ORF">DK389_04090</name>
</gene>
<dbReference type="EMBL" id="CP029550">
    <property type="protein sequence ID" value="AWN39866.1"/>
    <property type="molecule type" value="Genomic_DNA"/>
</dbReference>
<dbReference type="AlphaFoldDB" id="A0A2U8W3L5"/>
<name>A0A2U8W3L5_9HYPH</name>
<protein>
    <recommendedName>
        <fullName evidence="3">DUF551 domain-containing protein</fullName>
    </recommendedName>
</protein>
<dbReference type="KEGG" id="mets:DK389_04090"/>
<accession>A0A2U8W3L5</accession>
<sequence>MERAPRDGRRIIAINRNDPDRRAVIRWDPERFGDAHPWHVFSCEQGHADETFTDWMPFPDCPPSDAEPKPLVAKF</sequence>
<evidence type="ECO:0000313" key="1">
    <source>
        <dbReference type="EMBL" id="AWN39866.1"/>
    </source>
</evidence>